<keyword evidence="1" id="KW-0479">Metal-binding</keyword>
<feature type="region of interest" description="Disordered" evidence="4">
    <location>
        <begin position="60"/>
        <end position="92"/>
    </location>
</feature>
<dbReference type="PROSITE" id="PS51393">
    <property type="entry name" value="LIPOXYGENASE_3"/>
    <property type="match status" value="1"/>
</dbReference>
<dbReference type="Proteomes" id="UP001189429">
    <property type="component" value="Unassembled WGS sequence"/>
</dbReference>
<feature type="region of interest" description="Disordered" evidence="4">
    <location>
        <begin position="1"/>
        <end position="26"/>
    </location>
</feature>
<reference evidence="6" key="1">
    <citation type="submission" date="2023-10" db="EMBL/GenBank/DDBJ databases">
        <authorList>
            <person name="Chen Y."/>
            <person name="Shah S."/>
            <person name="Dougan E. K."/>
            <person name="Thang M."/>
            <person name="Chan C."/>
        </authorList>
    </citation>
    <scope>NUCLEOTIDE SEQUENCE [LARGE SCALE GENOMIC DNA]</scope>
</reference>
<dbReference type="InterPro" id="IPR036226">
    <property type="entry name" value="LipOase_C_sf"/>
</dbReference>
<organism evidence="6 7">
    <name type="scientific">Prorocentrum cordatum</name>
    <dbReference type="NCBI Taxonomy" id="2364126"/>
    <lineage>
        <taxon>Eukaryota</taxon>
        <taxon>Sar</taxon>
        <taxon>Alveolata</taxon>
        <taxon>Dinophyceae</taxon>
        <taxon>Prorocentrales</taxon>
        <taxon>Prorocentraceae</taxon>
        <taxon>Prorocentrum</taxon>
    </lineage>
</organism>
<dbReference type="InterPro" id="IPR013819">
    <property type="entry name" value="LipOase_C"/>
</dbReference>
<keyword evidence="2" id="KW-0223">Dioxygenase</keyword>
<protein>
    <recommendedName>
        <fullName evidence="5">Lipoxygenase domain-containing protein</fullName>
    </recommendedName>
</protein>
<accession>A0ABN9S0S9</accession>
<evidence type="ECO:0000313" key="7">
    <source>
        <dbReference type="Proteomes" id="UP001189429"/>
    </source>
</evidence>
<keyword evidence="7" id="KW-1185">Reference proteome</keyword>
<evidence type="ECO:0000256" key="4">
    <source>
        <dbReference type="SAM" id="MobiDB-lite"/>
    </source>
</evidence>
<dbReference type="EMBL" id="CAUYUJ010008892">
    <property type="protein sequence ID" value="CAK0825314.1"/>
    <property type="molecule type" value="Genomic_DNA"/>
</dbReference>
<dbReference type="InterPro" id="IPR000907">
    <property type="entry name" value="LipOase"/>
</dbReference>
<dbReference type="Pfam" id="PF00305">
    <property type="entry name" value="Lipoxygenase"/>
    <property type="match status" value="1"/>
</dbReference>
<evidence type="ECO:0000256" key="2">
    <source>
        <dbReference type="ARBA" id="ARBA00022964"/>
    </source>
</evidence>
<sequence length="1092" mass="120732">MGCGASAGKQSPAADEPGKKGAGAASAVAAASAGKGASAGAASVSVDAGKVASAASEVAATDAGEGASVGSASADAGKGAGAASGSANAGKGASTASRAAAADAGCQEPTSEQLRCLVDEIGVIIRRDDKTKEAPSDEIGGGKWWWGHSTGSGQPLGCPFALAAATALLPPYHRDMIRWKSCPAYADHMAHEQGGRGPFCGGTVYQTHEDCERMLREHVAEWESGGRVERKNELGFLVLDDGIFPEPHRCLGLGYPVDVHSICRRFVGELIHRIPGRGALMKEVHRFMHGRNRIEFPQDVDVWWTRMLWTYVVGNDVDVPFVRKFLGMRDSWLMGSVASAGQISLHDLTFRTDDILRDQKIYRDRIEQNLPNEVPQEHRLLVAQGVLEMICFAGGLSVPSTITSAVACMYSGIMPEPVTLGNVEAFVFEVTRLFPAVHGFPWHKDGHRHILHLSATLRDPKAWGPDSDKFTLKDVGLYREKHLGFADSARSAKDDTNSRNCPGTRQALDVCQAFVIVLSSWTYRHCAAPKQAWRCPEKIQPAVKPNYFEAFTLERDGVNLGDNLLLYEQLSDGNQTGEILFVDFTPEDFQSFIDTVDADGDGVPDAITAMSLFTRIFYRASKAVWESQYHITEIEVPKRPAATLTEKDSMLLPVGGIRMPKDDEQWGGMPVLQMLGQRALIFLNSMSSDAVKESLLVKDEESRRQAIYLARQAYLMPQGGSFLPKQKDKWEEFSSDRAQGLLALYSWGQLDLRCNKDPEFEGLGEFVVDPFSKLLGSIPVRDTEQFERLGAAAFFDRGEGSGELRITAINWCHAGRVVKPGDDDWEHAKYAWRCTMGLKVTAVDHLVATHWIVSNAFSTSMRESFRANHPIRRLLHVNMYDTASINYTSFWTLYPENGFLHHMTPWKHEGLVGAFDAAFSSFRYRTWPQTYEESDLPEDLKATMPMFEDGLAVWRMFREWHAAYINLYYEGDLEVLADPEIQQYWTFRCSPQYKKGLPPLSKDALIDQVTHTVFWTCAFHEFVGSAVEFCTDPSGLFFQVRPGQNMADMQHMMQALALTASTGCPMPMLSSDWSYLLDLGPSAGVRNRFGEA</sequence>
<dbReference type="Gene3D" id="1.20.245.10">
    <property type="entry name" value="Lipoxygenase-1, Domain 5"/>
    <property type="match status" value="1"/>
</dbReference>
<feature type="domain" description="Lipoxygenase" evidence="5">
    <location>
        <begin position="824"/>
        <end position="1020"/>
    </location>
</feature>
<evidence type="ECO:0000259" key="5">
    <source>
        <dbReference type="PROSITE" id="PS51393"/>
    </source>
</evidence>
<name>A0ABN9S0S9_9DINO</name>
<feature type="non-terminal residue" evidence="6">
    <location>
        <position position="1092"/>
    </location>
</feature>
<gene>
    <name evidence="6" type="ORF">PCOR1329_LOCUS25472</name>
</gene>
<evidence type="ECO:0000256" key="1">
    <source>
        <dbReference type="ARBA" id="ARBA00022723"/>
    </source>
</evidence>
<evidence type="ECO:0000256" key="3">
    <source>
        <dbReference type="ARBA" id="ARBA00023002"/>
    </source>
</evidence>
<keyword evidence="3" id="KW-0560">Oxidoreductase</keyword>
<dbReference type="SUPFAM" id="SSF48484">
    <property type="entry name" value="Lipoxigenase"/>
    <property type="match status" value="1"/>
</dbReference>
<dbReference type="PANTHER" id="PTHR11771">
    <property type="entry name" value="LIPOXYGENASE"/>
    <property type="match status" value="1"/>
</dbReference>
<comment type="caution">
    <text evidence="6">The sequence shown here is derived from an EMBL/GenBank/DDBJ whole genome shotgun (WGS) entry which is preliminary data.</text>
</comment>
<evidence type="ECO:0000313" key="6">
    <source>
        <dbReference type="EMBL" id="CAK0825314.1"/>
    </source>
</evidence>
<proteinExistence type="predicted"/>